<dbReference type="SUPFAM" id="SSF47616">
    <property type="entry name" value="GST C-terminal domain-like"/>
    <property type="match status" value="1"/>
</dbReference>
<proteinExistence type="predicted"/>
<protein>
    <recommendedName>
        <fullName evidence="2">GST C-terminal domain-containing protein</fullName>
    </recommendedName>
</protein>
<dbReference type="AlphaFoldDB" id="A0AAD2FMW6"/>
<dbReference type="PROSITE" id="PS50405">
    <property type="entry name" value="GST_CTER"/>
    <property type="match status" value="1"/>
</dbReference>
<dbReference type="InterPro" id="IPR010987">
    <property type="entry name" value="Glutathione-S-Trfase_C-like"/>
</dbReference>
<dbReference type="Gene3D" id="1.20.1050.10">
    <property type="match status" value="1"/>
</dbReference>
<dbReference type="Proteomes" id="UP001295423">
    <property type="component" value="Unassembled WGS sequence"/>
</dbReference>
<dbReference type="Gene3D" id="3.40.30.10">
    <property type="entry name" value="Glutaredoxin"/>
    <property type="match status" value="1"/>
</dbReference>
<comment type="caution">
    <text evidence="3">The sequence shown here is derived from an EMBL/GenBank/DDBJ whole genome shotgun (WGS) entry which is preliminary data.</text>
</comment>
<sequence>MLKQHLRLFLALVIWLSATQGYQNCANSQRQRQRQSTPTQILAASSWSNLEESLAIQSKKKTVSIDSALDTSTPNFSTERPTLFRERHGWCPYSERVWLALELAGSNTQTTIEYDTIRIDNTGHGPRPSYFGGQTPQMRWPEGRTQGESMDLVGEIDQRYANGSLLSSDPKVQEFIRQFSNIFPRARPSSRAAYLFQYNGDPISMPTFEETLQKANDQLFVEGSSGPFMAGHDTPTAADIAYAPFLERYRYQLPCLHPGLDPTDASKYPQLAKWYDTMDQIPAYACKVKGDASSWRKVLTMAGFGNAGLPPSIQQNMQERIVWEETQAKECINQALWERYHQDNEDDVAKSPYWDVATIITENKEAIIKDAQKRMDTEASVLNDVLMGLVTRLVEYEEGQDFPLHLEEEDMKITVQVAKMATYLDDRMCVPRDMGAMSASVLKTVSVAMREVLP</sequence>
<reference evidence="3" key="1">
    <citation type="submission" date="2023-08" db="EMBL/GenBank/DDBJ databases">
        <authorList>
            <person name="Audoor S."/>
            <person name="Bilcke G."/>
        </authorList>
    </citation>
    <scope>NUCLEOTIDE SEQUENCE</scope>
</reference>
<dbReference type="CDD" id="cd00570">
    <property type="entry name" value="GST_N_family"/>
    <property type="match status" value="1"/>
</dbReference>
<gene>
    <name evidence="3" type="ORF">CYCCA115_LOCUS10703</name>
</gene>
<keyword evidence="1" id="KW-0732">Signal</keyword>
<dbReference type="PANTHER" id="PTHR43968:SF14">
    <property type="entry name" value="GLUTATHIONE S-TRANSFERASE"/>
    <property type="match status" value="1"/>
</dbReference>
<accession>A0AAD2FMW6</accession>
<name>A0AAD2FMW6_9STRA</name>
<evidence type="ECO:0000313" key="3">
    <source>
        <dbReference type="EMBL" id="CAJ1946561.1"/>
    </source>
</evidence>
<dbReference type="SUPFAM" id="SSF52833">
    <property type="entry name" value="Thioredoxin-like"/>
    <property type="match status" value="1"/>
</dbReference>
<dbReference type="GO" id="GO:0005737">
    <property type="term" value="C:cytoplasm"/>
    <property type="evidence" value="ECO:0007669"/>
    <property type="project" value="TreeGrafter"/>
</dbReference>
<dbReference type="InterPro" id="IPR036282">
    <property type="entry name" value="Glutathione-S-Trfase_C_sf"/>
</dbReference>
<dbReference type="InterPro" id="IPR036249">
    <property type="entry name" value="Thioredoxin-like_sf"/>
</dbReference>
<dbReference type="Pfam" id="PF13410">
    <property type="entry name" value="GST_C_2"/>
    <property type="match status" value="1"/>
</dbReference>
<evidence type="ECO:0000313" key="4">
    <source>
        <dbReference type="Proteomes" id="UP001295423"/>
    </source>
</evidence>
<feature type="signal peptide" evidence="1">
    <location>
        <begin position="1"/>
        <end position="21"/>
    </location>
</feature>
<evidence type="ECO:0000256" key="1">
    <source>
        <dbReference type="SAM" id="SignalP"/>
    </source>
</evidence>
<evidence type="ECO:0000259" key="2">
    <source>
        <dbReference type="PROSITE" id="PS50405"/>
    </source>
</evidence>
<feature type="chain" id="PRO_5042057554" description="GST C-terminal domain-containing protein" evidence="1">
    <location>
        <begin position="22"/>
        <end position="454"/>
    </location>
</feature>
<dbReference type="InterPro" id="IPR050983">
    <property type="entry name" value="GST_Omega/HSP26"/>
</dbReference>
<feature type="domain" description="GST C-terminal" evidence="2">
    <location>
        <begin position="169"/>
        <end position="301"/>
    </location>
</feature>
<dbReference type="PANTHER" id="PTHR43968">
    <property type="match status" value="1"/>
</dbReference>
<dbReference type="EMBL" id="CAKOGP040001714">
    <property type="protein sequence ID" value="CAJ1946561.1"/>
    <property type="molecule type" value="Genomic_DNA"/>
</dbReference>
<organism evidence="3 4">
    <name type="scientific">Cylindrotheca closterium</name>
    <dbReference type="NCBI Taxonomy" id="2856"/>
    <lineage>
        <taxon>Eukaryota</taxon>
        <taxon>Sar</taxon>
        <taxon>Stramenopiles</taxon>
        <taxon>Ochrophyta</taxon>
        <taxon>Bacillariophyta</taxon>
        <taxon>Bacillariophyceae</taxon>
        <taxon>Bacillariophycidae</taxon>
        <taxon>Bacillariales</taxon>
        <taxon>Bacillariaceae</taxon>
        <taxon>Cylindrotheca</taxon>
    </lineage>
</organism>
<keyword evidence="4" id="KW-1185">Reference proteome</keyword>